<evidence type="ECO:0000313" key="2">
    <source>
        <dbReference type="EMBL" id="GFH48211.1"/>
    </source>
</evidence>
<feature type="chain" id="PRO_5041996556" evidence="1">
    <location>
        <begin position="18"/>
        <end position="179"/>
    </location>
</feature>
<evidence type="ECO:0000256" key="1">
    <source>
        <dbReference type="SAM" id="SignalP"/>
    </source>
</evidence>
<keyword evidence="1" id="KW-0732">Signal</keyword>
<dbReference type="EMBL" id="BLLK01000027">
    <property type="protein sequence ID" value="GFH48211.1"/>
    <property type="molecule type" value="Genomic_DNA"/>
</dbReference>
<proteinExistence type="predicted"/>
<feature type="signal peptide" evidence="1">
    <location>
        <begin position="1"/>
        <end position="17"/>
    </location>
</feature>
<dbReference type="Proteomes" id="UP001054902">
    <property type="component" value="Unassembled WGS sequence"/>
</dbReference>
<gene>
    <name evidence="2" type="ORF">CTEN210_04687</name>
</gene>
<accession>A0AAD3H2T4</accession>
<evidence type="ECO:0000313" key="3">
    <source>
        <dbReference type="Proteomes" id="UP001054902"/>
    </source>
</evidence>
<dbReference type="AlphaFoldDB" id="A0AAD3H2T4"/>
<protein>
    <submittedName>
        <fullName evidence="2">Uncharacterized protein</fullName>
    </submittedName>
</protein>
<organism evidence="2 3">
    <name type="scientific">Chaetoceros tenuissimus</name>
    <dbReference type="NCBI Taxonomy" id="426638"/>
    <lineage>
        <taxon>Eukaryota</taxon>
        <taxon>Sar</taxon>
        <taxon>Stramenopiles</taxon>
        <taxon>Ochrophyta</taxon>
        <taxon>Bacillariophyta</taxon>
        <taxon>Coscinodiscophyceae</taxon>
        <taxon>Chaetocerotophycidae</taxon>
        <taxon>Chaetocerotales</taxon>
        <taxon>Chaetocerotaceae</taxon>
        <taxon>Chaetoceros</taxon>
    </lineage>
</organism>
<keyword evidence="3" id="KW-1185">Reference proteome</keyword>
<comment type="caution">
    <text evidence="2">The sequence shown here is derived from an EMBL/GenBank/DDBJ whole genome shotgun (WGS) entry which is preliminary data.</text>
</comment>
<reference evidence="2 3" key="1">
    <citation type="journal article" date="2021" name="Sci. Rep.">
        <title>The genome of the diatom Chaetoceros tenuissimus carries an ancient integrated fragment of an extant virus.</title>
        <authorList>
            <person name="Hongo Y."/>
            <person name="Kimura K."/>
            <person name="Takaki Y."/>
            <person name="Yoshida Y."/>
            <person name="Baba S."/>
            <person name="Kobayashi G."/>
            <person name="Nagasaki K."/>
            <person name="Hano T."/>
            <person name="Tomaru Y."/>
        </authorList>
    </citation>
    <scope>NUCLEOTIDE SEQUENCE [LARGE SCALE GENOMIC DNA]</scope>
    <source>
        <strain evidence="2 3">NIES-3715</strain>
    </source>
</reference>
<sequence>MRSILLSAFILNRFAYADEFSACQSEITTEKFFDFYQAYKQAKDSTSLIGDSFNVYGLCDKSWDMFFFSGSTICADEQFEHINEVFCLPVSCTYDETILTEVLPMFINDFFLDNVKKLDDGTYTVDPLGECPCNGSEYEFSGLTRTGPINENESSGSSEQWYKRSLLLPGLLLIVLITM</sequence>
<name>A0AAD3H2T4_9STRA</name>